<evidence type="ECO:0000313" key="3">
    <source>
        <dbReference type="Proteomes" id="UP000221024"/>
    </source>
</evidence>
<protein>
    <recommendedName>
        <fullName evidence="1">SCP domain-containing protein</fullName>
    </recommendedName>
</protein>
<dbReference type="OrthoDB" id="982527at2"/>
<dbReference type="Gene3D" id="3.40.33.10">
    <property type="entry name" value="CAP"/>
    <property type="match status" value="1"/>
</dbReference>
<dbReference type="PANTHER" id="PTHR31157">
    <property type="entry name" value="SCP DOMAIN-CONTAINING PROTEIN"/>
    <property type="match status" value="1"/>
</dbReference>
<evidence type="ECO:0000259" key="1">
    <source>
        <dbReference type="Pfam" id="PF00188"/>
    </source>
</evidence>
<dbReference type="EMBL" id="PDEP01000014">
    <property type="protein sequence ID" value="PEN05447.1"/>
    <property type="molecule type" value="Genomic_DNA"/>
</dbReference>
<evidence type="ECO:0000313" key="2">
    <source>
        <dbReference type="EMBL" id="PEN05447.1"/>
    </source>
</evidence>
<dbReference type="InterPro" id="IPR035940">
    <property type="entry name" value="CAP_sf"/>
</dbReference>
<dbReference type="Pfam" id="PF00188">
    <property type="entry name" value="CAP"/>
    <property type="match status" value="1"/>
</dbReference>
<dbReference type="SUPFAM" id="SSF55797">
    <property type="entry name" value="PR-1-like"/>
    <property type="match status" value="1"/>
</dbReference>
<dbReference type="AlphaFoldDB" id="A0A2H3NQH1"/>
<reference evidence="2 3" key="1">
    <citation type="submission" date="2017-10" db="EMBL/GenBank/DDBJ databases">
        <title>Draft genome of Longimonas halophila.</title>
        <authorList>
            <person name="Goh K.M."/>
            <person name="Shamsir M.S."/>
            <person name="Lim S.W."/>
        </authorList>
    </citation>
    <scope>NUCLEOTIDE SEQUENCE [LARGE SCALE GENOMIC DNA]</scope>
    <source>
        <strain evidence="2 3">KCTC 42399</strain>
    </source>
</reference>
<sequence>MVSFSLRGRTTGWLASLLLLTLWIGCQGSTPAVDDDAVASMPNYDTNTMAQSIHERVNSEREAAGLSSLAWSEELAALSRAHSQDMVQRDFFDHVNPDGQSPTERGQAMDVSCTTIVEGRRAGGIAENIYDASAYHTRRTTTQGDETSVTYDWKTANGLSETVVQGWMGSSGHRRNILNDTYEAQGLGVAVSDDLRVLVTQTFC</sequence>
<keyword evidence="3" id="KW-1185">Reference proteome</keyword>
<organism evidence="2 3">
    <name type="scientific">Longimonas halophila</name>
    <dbReference type="NCBI Taxonomy" id="1469170"/>
    <lineage>
        <taxon>Bacteria</taxon>
        <taxon>Pseudomonadati</taxon>
        <taxon>Rhodothermota</taxon>
        <taxon>Rhodothermia</taxon>
        <taxon>Rhodothermales</taxon>
        <taxon>Salisaetaceae</taxon>
        <taxon>Longimonas</taxon>
    </lineage>
</organism>
<feature type="domain" description="SCP" evidence="1">
    <location>
        <begin position="55"/>
        <end position="202"/>
    </location>
</feature>
<dbReference type="PROSITE" id="PS51257">
    <property type="entry name" value="PROKAR_LIPOPROTEIN"/>
    <property type="match status" value="1"/>
</dbReference>
<dbReference type="CDD" id="cd05379">
    <property type="entry name" value="CAP_bacterial"/>
    <property type="match status" value="1"/>
</dbReference>
<dbReference type="PANTHER" id="PTHR31157:SF1">
    <property type="entry name" value="SCP DOMAIN-CONTAINING PROTEIN"/>
    <property type="match status" value="1"/>
</dbReference>
<accession>A0A2H3NQH1</accession>
<dbReference type="InterPro" id="IPR014044">
    <property type="entry name" value="CAP_dom"/>
</dbReference>
<dbReference type="Proteomes" id="UP000221024">
    <property type="component" value="Unassembled WGS sequence"/>
</dbReference>
<gene>
    <name evidence="2" type="ORF">CRI93_13110</name>
</gene>
<name>A0A2H3NQH1_9BACT</name>
<proteinExistence type="predicted"/>
<comment type="caution">
    <text evidence="2">The sequence shown here is derived from an EMBL/GenBank/DDBJ whole genome shotgun (WGS) entry which is preliminary data.</text>
</comment>